<gene>
    <name evidence="1" type="ORF">X798_06421</name>
</gene>
<dbReference type="OrthoDB" id="5793263at2759"/>
<reference evidence="1 2" key="1">
    <citation type="submission" date="2015-12" db="EMBL/GenBank/DDBJ databases">
        <title>Draft genome of the nematode, Onchocerca flexuosa.</title>
        <authorList>
            <person name="Mitreva M."/>
        </authorList>
    </citation>
    <scope>NUCLEOTIDE SEQUENCE [LARGE SCALE GENOMIC DNA]</scope>
    <source>
        <strain evidence="1">Red Deer</strain>
    </source>
</reference>
<sequence>MRRFVTQEQLAMIEAQKKLMQARDIMDAARHELKQTRTTETVEIKGKYYERTVSEFDQQAARVAAFIEHLPIIKEEHQKELFDVCPI</sequence>
<proteinExistence type="predicted"/>
<evidence type="ECO:0000313" key="3">
    <source>
        <dbReference type="WBParaSite" id="OFLC_0001110801-mRNA-1"/>
    </source>
</evidence>
<dbReference type="Proteomes" id="UP000242913">
    <property type="component" value="Unassembled WGS sequence"/>
</dbReference>
<evidence type="ECO:0000313" key="1">
    <source>
        <dbReference type="EMBL" id="OZC06599.1"/>
    </source>
</evidence>
<evidence type="ECO:0000313" key="2">
    <source>
        <dbReference type="Proteomes" id="UP000242913"/>
    </source>
</evidence>
<dbReference type="EMBL" id="KZ270085">
    <property type="protein sequence ID" value="OZC06599.1"/>
    <property type="molecule type" value="Genomic_DNA"/>
</dbReference>
<dbReference type="WBParaSite" id="OFLC_0001110801-mRNA-1">
    <property type="protein sequence ID" value="OFLC_0001110801-mRNA-1"/>
    <property type="gene ID" value="OFLC_0001110801"/>
</dbReference>
<protein>
    <submittedName>
        <fullName evidence="3">SH3 domain-containing protein</fullName>
    </submittedName>
</protein>
<name>A0A183HUE6_9BILA</name>
<organism evidence="3">
    <name type="scientific">Onchocerca flexuosa</name>
    <dbReference type="NCBI Taxonomy" id="387005"/>
    <lineage>
        <taxon>Eukaryota</taxon>
        <taxon>Metazoa</taxon>
        <taxon>Ecdysozoa</taxon>
        <taxon>Nematoda</taxon>
        <taxon>Chromadorea</taxon>
        <taxon>Rhabditida</taxon>
        <taxon>Spirurina</taxon>
        <taxon>Spiruromorpha</taxon>
        <taxon>Filarioidea</taxon>
        <taxon>Onchocercidae</taxon>
        <taxon>Onchocerca</taxon>
    </lineage>
</organism>
<dbReference type="AlphaFoldDB" id="A0A183HUE6"/>
<accession>A0A183HUE6</accession>
<reference evidence="3" key="2">
    <citation type="submission" date="2016-06" db="UniProtKB">
        <authorList>
            <consortium name="WormBaseParasite"/>
        </authorList>
    </citation>
    <scope>IDENTIFICATION</scope>
</reference>
<keyword evidence="2" id="KW-1185">Reference proteome</keyword>